<dbReference type="OrthoDB" id="8846110at2"/>
<dbReference type="AlphaFoldDB" id="A0A515DDY4"/>
<evidence type="ECO:0000256" key="2">
    <source>
        <dbReference type="SAM" id="SignalP"/>
    </source>
</evidence>
<reference evidence="3 4" key="1">
    <citation type="submission" date="2019-01" db="EMBL/GenBank/DDBJ databases">
        <title>Genomic insights into a novel species Rhodoferax sp.</title>
        <authorList>
            <person name="Jin L."/>
        </authorList>
    </citation>
    <scope>NUCLEOTIDE SEQUENCE [LARGE SCALE GENOMIC DNA]</scope>
    <source>
        <strain evidence="3 4">CHu59-6-5</strain>
    </source>
</reference>
<name>A0A515DDY4_9BURK</name>
<protein>
    <submittedName>
        <fullName evidence="3">Tripartite tricarboxylate transporter substrate binding protein</fullName>
    </submittedName>
</protein>
<dbReference type="Proteomes" id="UP000316798">
    <property type="component" value="Chromosome"/>
</dbReference>
<dbReference type="EMBL" id="CP035503">
    <property type="protein sequence ID" value="QDL38607.1"/>
    <property type="molecule type" value="Genomic_DNA"/>
</dbReference>
<evidence type="ECO:0000313" key="3">
    <source>
        <dbReference type="EMBL" id="QDL38607.1"/>
    </source>
</evidence>
<feature type="signal peptide" evidence="2">
    <location>
        <begin position="1"/>
        <end position="30"/>
    </location>
</feature>
<evidence type="ECO:0000313" key="4">
    <source>
        <dbReference type="Proteomes" id="UP000316798"/>
    </source>
</evidence>
<keyword evidence="2" id="KW-0732">Signal</keyword>
<keyword evidence="4" id="KW-1185">Reference proteome</keyword>
<dbReference type="PANTHER" id="PTHR42928:SF5">
    <property type="entry name" value="BLR1237 PROTEIN"/>
    <property type="match status" value="1"/>
</dbReference>
<sequence length="329" mass="35097">MKFPNKSRRQALATLTSGAAAVALPALTWAQTWPTRPVNVVIPYPVGGTTDVIARTLQPAMQSQLGQPIVVDAKTGASGMIATRFVARAPADGYTVLLQTNGIVITPHIIKSAGINPIRDFEPVTLLAAQPMVLVTNPSLPVRSIKELLDYAKAHPGQIDFGSSGAASNGRLATEQFMRQAGISMNHVPYKGMAPITQALLSGEVKLMLSSTTPQINEFVKAGKLRYLGVASLEPSELVPNVEPIAKTLKGFQAEVWYGLLVPRGTPREVVARINDAALKALAVPENRKIIESAGAAAEGSTPEAFKSRMEREYKAWGEIVAQVGVTED</sequence>
<dbReference type="Gene3D" id="3.40.190.150">
    <property type="entry name" value="Bordetella uptake gene, domain 1"/>
    <property type="match status" value="1"/>
</dbReference>
<accession>A0A515DDY4</accession>
<proteinExistence type="inferred from homology"/>
<dbReference type="InterPro" id="IPR042100">
    <property type="entry name" value="Bug_dom1"/>
</dbReference>
<dbReference type="Pfam" id="PF03401">
    <property type="entry name" value="TctC"/>
    <property type="match status" value="1"/>
</dbReference>
<dbReference type="Gene3D" id="3.40.190.10">
    <property type="entry name" value="Periplasmic binding protein-like II"/>
    <property type="match status" value="1"/>
</dbReference>
<dbReference type="SUPFAM" id="SSF53850">
    <property type="entry name" value="Periplasmic binding protein-like II"/>
    <property type="match status" value="1"/>
</dbReference>
<dbReference type="InterPro" id="IPR005064">
    <property type="entry name" value="BUG"/>
</dbReference>
<dbReference type="PANTHER" id="PTHR42928">
    <property type="entry name" value="TRICARBOXYLATE-BINDING PROTEIN"/>
    <property type="match status" value="1"/>
</dbReference>
<comment type="similarity">
    <text evidence="1">Belongs to the UPF0065 (bug) family.</text>
</comment>
<dbReference type="KEGG" id="rhf:EUB48_15910"/>
<evidence type="ECO:0000256" key="1">
    <source>
        <dbReference type="ARBA" id="ARBA00006987"/>
    </source>
</evidence>
<dbReference type="PROSITE" id="PS51318">
    <property type="entry name" value="TAT"/>
    <property type="match status" value="1"/>
</dbReference>
<dbReference type="CDD" id="cd13578">
    <property type="entry name" value="PBP2_Bug27"/>
    <property type="match status" value="1"/>
</dbReference>
<dbReference type="RefSeq" id="WP_142820047.1">
    <property type="nucleotide sequence ID" value="NZ_CP035503.1"/>
</dbReference>
<gene>
    <name evidence="3" type="ORF">EUB48_15910</name>
</gene>
<organism evidence="3 4">
    <name type="scientific">Rhodoferax sediminis</name>
    <dbReference type="NCBI Taxonomy" id="2509614"/>
    <lineage>
        <taxon>Bacteria</taxon>
        <taxon>Pseudomonadati</taxon>
        <taxon>Pseudomonadota</taxon>
        <taxon>Betaproteobacteria</taxon>
        <taxon>Burkholderiales</taxon>
        <taxon>Comamonadaceae</taxon>
        <taxon>Rhodoferax</taxon>
    </lineage>
</organism>
<feature type="chain" id="PRO_5022074268" evidence="2">
    <location>
        <begin position="31"/>
        <end position="329"/>
    </location>
</feature>
<dbReference type="PIRSF" id="PIRSF017082">
    <property type="entry name" value="YflP"/>
    <property type="match status" value="1"/>
</dbReference>
<dbReference type="InterPro" id="IPR006311">
    <property type="entry name" value="TAT_signal"/>
</dbReference>